<dbReference type="RefSeq" id="WP_128996744.1">
    <property type="nucleotide sequence ID" value="NZ_PDKN01000007.1"/>
</dbReference>
<organism evidence="1 2">
    <name type="scientific">Candidatus Marinarcus aquaticus</name>
    <dbReference type="NCBI Taxonomy" id="2044504"/>
    <lineage>
        <taxon>Bacteria</taxon>
        <taxon>Pseudomonadati</taxon>
        <taxon>Campylobacterota</taxon>
        <taxon>Epsilonproteobacteria</taxon>
        <taxon>Campylobacterales</taxon>
        <taxon>Arcobacteraceae</taxon>
        <taxon>Candidatus Marinarcus</taxon>
    </lineage>
</organism>
<accession>A0A4Q0XS93</accession>
<reference evidence="1 2" key="1">
    <citation type="submission" date="2017-10" db="EMBL/GenBank/DDBJ databases">
        <title>Genomics of the genus Arcobacter.</title>
        <authorList>
            <person name="Perez-Cataluna A."/>
            <person name="Figueras M.J."/>
        </authorList>
    </citation>
    <scope>NUCLEOTIDE SEQUENCE [LARGE SCALE GENOMIC DNA]</scope>
    <source>
        <strain evidence="1 2">CECT 8987</strain>
    </source>
</reference>
<evidence type="ECO:0000313" key="2">
    <source>
        <dbReference type="Proteomes" id="UP000290657"/>
    </source>
</evidence>
<keyword evidence="2" id="KW-1185">Reference proteome</keyword>
<gene>
    <name evidence="1" type="ORF">CRV04_10180</name>
</gene>
<dbReference type="Proteomes" id="UP000290657">
    <property type="component" value="Unassembled WGS sequence"/>
</dbReference>
<sequence length="122" mass="14295">MKRKNQEVNKYQYLINQLLTLFFSGVYITSQEMIDLAANLGIELPSKSRELILKNLFLEAEQRGQLESLLDGLIMLLQERIQQYNALNRDYAGIQEIASVWIHKANTMIRLLHQQKRANPYE</sequence>
<comment type="caution">
    <text evidence="1">The sequence shown here is derived from an EMBL/GenBank/DDBJ whole genome shotgun (WGS) entry which is preliminary data.</text>
</comment>
<proteinExistence type="predicted"/>
<evidence type="ECO:0000313" key="1">
    <source>
        <dbReference type="EMBL" id="RXJ55460.1"/>
    </source>
</evidence>
<protein>
    <submittedName>
        <fullName evidence="1">Uncharacterized protein</fullName>
    </submittedName>
</protein>
<name>A0A4Q0XS93_9BACT</name>
<dbReference type="EMBL" id="PDKN01000007">
    <property type="protein sequence ID" value="RXJ55460.1"/>
    <property type="molecule type" value="Genomic_DNA"/>
</dbReference>
<dbReference type="AlphaFoldDB" id="A0A4Q0XS93"/>